<dbReference type="AlphaFoldDB" id="A0A6L6GID8"/>
<protein>
    <submittedName>
        <fullName evidence="1">Uncharacterized protein</fullName>
    </submittedName>
</protein>
<reference evidence="1 2" key="1">
    <citation type="submission" date="2019-11" db="EMBL/GenBank/DDBJ databases">
        <authorList>
            <person name="An D."/>
        </authorList>
    </citation>
    <scope>NUCLEOTIDE SEQUENCE [LARGE SCALE GENOMIC DNA]</scope>
    <source>
        <strain evidence="1 2">YIM 103518</strain>
    </source>
</reference>
<evidence type="ECO:0000313" key="1">
    <source>
        <dbReference type="EMBL" id="MTD12288.1"/>
    </source>
</evidence>
<evidence type="ECO:0000313" key="2">
    <source>
        <dbReference type="Proteomes" id="UP000473854"/>
    </source>
</evidence>
<dbReference type="EMBL" id="WLYL01000073">
    <property type="protein sequence ID" value="MTD12288.1"/>
    <property type="molecule type" value="Genomic_DNA"/>
</dbReference>
<dbReference type="Proteomes" id="UP000473854">
    <property type="component" value="Unassembled WGS sequence"/>
</dbReference>
<comment type="caution">
    <text evidence="1">The sequence shown here is derived from an EMBL/GenBank/DDBJ whole genome shotgun (WGS) entry which is preliminary data.</text>
</comment>
<gene>
    <name evidence="1" type="ORF">GIX10_12970</name>
</gene>
<dbReference type="RefSeq" id="WP_154773802.1">
    <property type="nucleotide sequence ID" value="NZ_WLYL01000073.1"/>
</dbReference>
<organism evidence="1 2">
    <name type="scientific">Acinetobacter faecalis</name>
    <dbReference type="NCBI Taxonomy" id="2665161"/>
    <lineage>
        <taxon>Bacteria</taxon>
        <taxon>Pseudomonadati</taxon>
        <taxon>Pseudomonadota</taxon>
        <taxon>Gammaproteobacteria</taxon>
        <taxon>Moraxellales</taxon>
        <taxon>Moraxellaceae</taxon>
        <taxon>Acinetobacter</taxon>
    </lineage>
</organism>
<name>A0A6L6GID8_9GAMM</name>
<sequence length="370" mass="42484">MDKACCYHNFMYLEYRLQQLLPTCTVKLREDHTVQTDQSILSFLGETKKTNEQMYQESIDTAMEIFLSVEPSQSDCKTKEEDLESRQITVSEDDEDTDYYDDDTDAGALPVTTTTQKDAEQKSEAITLKNYGVAILREQQEDEFYVQRLVAKYVVPYPKVTAELVSTIALLSTYMGNLEDIYQILKRKESEKVVTIAKAYANNIVVQYFVNRFYRYGSERYFNAHKLSPVDAATLLTEAFTAVQQKTHIPMRTFIDQKLVSGIKLDMKTHKMVIDPSKAANFFVRFFAAKDRNAKKPDLRYLEFHGIVFGNYQYLATAKLQEKTKTVSAQFTVGERIFDSMTGACLSDVPCPLVRSRLVIEEDEFFDDAA</sequence>
<proteinExistence type="predicted"/>
<accession>A0A6L6GID8</accession>